<keyword evidence="2" id="KW-0732">Signal</keyword>
<organism evidence="3 4">
    <name type="scientific">Tsukamurella pulmonis</name>
    <dbReference type="NCBI Taxonomy" id="47312"/>
    <lineage>
        <taxon>Bacteria</taxon>
        <taxon>Bacillati</taxon>
        <taxon>Actinomycetota</taxon>
        <taxon>Actinomycetes</taxon>
        <taxon>Mycobacteriales</taxon>
        <taxon>Tsukamurellaceae</taxon>
        <taxon>Tsukamurella</taxon>
    </lineage>
</organism>
<dbReference type="EMBL" id="FNLF01000002">
    <property type="protein sequence ID" value="SDQ48701.1"/>
    <property type="molecule type" value="Genomic_DNA"/>
</dbReference>
<gene>
    <name evidence="3" type="ORF">SAMN04489765_0607</name>
</gene>
<reference evidence="4" key="1">
    <citation type="submission" date="2016-10" db="EMBL/GenBank/DDBJ databases">
        <authorList>
            <person name="Varghese N."/>
            <person name="Submissions S."/>
        </authorList>
    </citation>
    <scope>NUCLEOTIDE SEQUENCE [LARGE SCALE GENOMIC DNA]</scope>
    <source>
        <strain evidence="4">DSM 44142</strain>
    </source>
</reference>
<name>A0A1H1BA46_9ACTN</name>
<dbReference type="AlphaFoldDB" id="A0A1H1BA46"/>
<keyword evidence="4" id="KW-1185">Reference proteome</keyword>
<dbReference type="RefSeq" id="WP_068531698.1">
    <property type="nucleotide sequence ID" value="NZ_AP025457.1"/>
</dbReference>
<evidence type="ECO:0008006" key="5">
    <source>
        <dbReference type="Google" id="ProtNLM"/>
    </source>
</evidence>
<feature type="signal peptide" evidence="2">
    <location>
        <begin position="1"/>
        <end position="19"/>
    </location>
</feature>
<feature type="region of interest" description="Disordered" evidence="1">
    <location>
        <begin position="28"/>
        <end position="76"/>
    </location>
</feature>
<feature type="chain" id="PRO_5038837545" description="DUF3298 domain-containing protein" evidence="2">
    <location>
        <begin position="20"/>
        <end position="263"/>
    </location>
</feature>
<proteinExistence type="predicted"/>
<evidence type="ECO:0000256" key="1">
    <source>
        <dbReference type="SAM" id="MobiDB-lite"/>
    </source>
</evidence>
<dbReference type="Proteomes" id="UP000183053">
    <property type="component" value="Unassembled WGS sequence"/>
</dbReference>
<dbReference type="PROSITE" id="PS51257">
    <property type="entry name" value="PROKAR_LIPOPROTEIN"/>
    <property type="match status" value="1"/>
</dbReference>
<dbReference type="STRING" id="47312.SAMN04489765_0607"/>
<evidence type="ECO:0000256" key="2">
    <source>
        <dbReference type="SAM" id="SignalP"/>
    </source>
</evidence>
<evidence type="ECO:0000313" key="3">
    <source>
        <dbReference type="EMBL" id="SDQ48701.1"/>
    </source>
</evidence>
<accession>A0A1H1BA46</accession>
<protein>
    <recommendedName>
        <fullName evidence="5">DUF3298 domain-containing protein</fullName>
    </recommendedName>
</protein>
<feature type="compositionally biased region" description="Low complexity" evidence="1">
    <location>
        <begin position="41"/>
        <end position="67"/>
    </location>
</feature>
<sequence length="263" mass="26774">MRARRIVAALVAVGVTVTACGDRDAPAAETTGASAGSVEVSTGPTSGSPAATAPTVTAPAPGAYVAGTDRRAGTRGPVTFDVGVPTLSGGSTAVTEKFNASMRASLDDHLRVPEQTPGTMTVEDGRLADGRRSGVTRLGPGVVAGVLLTNGYISGGAHPTNVIGTVVIATGTARPVLLTDLFTAPDTGLSRLAELVKQRAQEAGTSVFVSEPERDLANWIPTDEGLTVFAGVTHAEGDYRGFTVPWAELKDVIAPAMWPVLTA</sequence>
<evidence type="ECO:0000313" key="4">
    <source>
        <dbReference type="Proteomes" id="UP000183053"/>
    </source>
</evidence>
<dbReference type="OrthoDB" id="4371734at2"/>